<sequence length="197" mass="21484">MRGAGPRLANRQRDGAFIRGRASGGRLPISALNLRVGADANTAELWAVSGTYRYSGASSYHFGEGVCLSRLHDDHAPRATPTRSDTSGVCGWTPRLRSPLFGCSPTIADASPFSRCSSWPVLRAVPWRLWHVGTVTAAEPASSFSPHSLKQLEPDAHHHTFGWRHRRSRQGRGRWASPSPEESVIATVPLTDLLLVL</sequence>
<accession>A0A1C7M7Q7</accession>
<reference evidence="2 3" key="1">
    <citation type="submission" date="2016-03" db="EMBL/GenBank/DDBJ databases">
        <title>Whole genome sequencing of Grifola frondosa 9006-11.</title>
        <authorList>
            <person name="Min B."/>
            <person name="Park H."/>
            <person name="Kim J.-G."/>
            <person name="Cho H."/>
            <person name="Oh Y.-L."/>
            <person name="Kong W.-S."/>
            <person name="Choi I.-G."/>
        </authorList>
    </citation>
    <scope>NUCLEOTIDE SEQUENCE [LARGE SCALE GENOMIC DNA]</scope>
    <source>
        <strain evidence="2 3">9006-11</strain>
    </source>
</reference>
<evidence type="ECO:0000313" key="2">
    <source>
        <dbReference type="EMBL" id="OBZ72920.1"/>
    </source>
</evidence>
<dbReference type="Proteomes" id="UP000092993">
    <property type="component" value="Unassembled WGS sequence"/>
</dbReference>
<keyword evidence="3" id="KW-1185">Reference proteome</keyword>
<comment type="caution">
    <text evidence="2">The sequence shown here is derived from an EMBL/GenBank/DDBJ whole genome shotgun (WGS) entry which is preliminary data.</text>
</comment>
<dbReference type="AlphaFoldDB" id="A0A1C7M7Q7"/>
<organism evidence="2 3">
    <name type="scientific">Grifola frondosa</name>
    <name type="common">Maitake</name>
    <name type="synonym">Polyporus frondosus</name>
    <dbReference type="NCBI Taxonomy" id="5627"/>
    <lineage>
        <taxon>Eukaryota</taxon>
        <taxon>Fungi</taxon>
        <taxon>Dikarya</taxon>
        <taxon>Basidiomycota</taxon>
        <taxon>Agaricomycotina</taxon>
        <taxon>Agaricomycetes</taxon>
        <taxon>Polyporales</taxon>
        <taxon>Grifolaceae</taxon>
        <taxon>Grifola</taxon>
    </lineage>
</organism>
<evidence type="ECO:0000256" key="1">
    <source>
        <dbReference type="SAM" id="MobiDB-lite"/>
    </source>
</evidence>
<dbReference type="EMBL" id="LUGG01000007">
    <property type="protein sequence ID" value="OBZ72920.1"/>
    <property type="molecule type" value="Genomic_DNA"/>
</dbReference>
<feature type="compositionally biased region" description="Basic residues" evidence="1">
    <location>
        <begin position="160"/>
        <end position="172"/>
    </location>
</feature>
<gene>
    <name evidence="2" type="ORF">A0H81_06805</name>
</gene>
<feature type="region of interest" description="Disordered" evidence="1">
    <location>
        <begin position="160"/>
        <end position="181"/>
    </location>
</feature>
<protein>
    <submittedName>
        <fullName evidence="2">Uncharacterized protein</fullName>
    </submittedName>
</protein>
<name>A0A1C7M7Q7_GRIFR</name>
<evidence type="ECO:0000313" key="3">
    <source>
        <dbReference type="Proteomes" id="UP000092993"/>
    </source>
</evidence>
<proteinExistence type="predicted"/>